<keyword evidence="4" id="KW-1015">Disulfide bond</keyword>
<name>A0A420ZBR9_UNCK3</name>
<evidence type="ECO:0000256" key="1">
    <source>
        <dbReference type="ARBA" id="ARBA00008987"/>
    </source>
</evidence>
<dbReference type="Pfam" id="PF00085">
    <property type="entry name" value="Thioredoxin"/>
    <property type="match status" value="1"/>
</dbReference>
<dbReference type="CDD" id="cd02947">
    <property type="entry name" value="TRX_family"/>
    <property type="match status" value="1"/>
</dbReference>
<keyword evidence="5" id="KW-0676">Redox-active center</keyword>
<gene>
    <name evidence="9" type="primary">trxA</name>
    <name evidence="9" type="ORF">DRH29_04700</name>
</gene>
<evidence type="ECO:0000256" key="6">
    <source>
        <dbReference type="NCBIfam" id="TIGR01068"/>
    </source>
</evidence>
<comment type="similarity">
    <text evidence="1">Belongs to the thioredoxin family.</text>
</comment>
<dbReference type="PROSITE" id="PS51352">
    <property type="entry name" value="THIOREDOXIN_2"/>
    <property type="match status" value="1"/>
</dbReference>
<dbReference type="InterPro" id="IPR036249">
    <property type="entry name" value="Thioredoxin-like_sf"/>
</dbReference>
<dbReference type="AlphaFoldDB" id="A0A420ZBR9"/>
<evidence type="ECO:0000256" key="2">
    <source>
        <dbReference type="ARBA" id="ARBA00022448"/>
    </source>
</evidence>
<dbReference type="GO" id="GO:0015035">
    <property type="term" value="F:protein-disulfide reductase activity"/>
    <property type="evidence" value="ECO:0007669"/>
    <property type="project" value="UniProtKB-UniRule"/>
</dbReference>
<dbReference type="InterPro" id="IPR058493">
    <property type="entry name" value="DUF8180"/>
</dbReference>
<dbReference type="SUPFAM" id="SSF52833">
    <property type="entry name" value="Thioredoxin-like"/>
    <property type="match status" value="1"/>
</dbReference>
<evidence type="ECO:0000256" key="3">
    <source>
        <dbReference type="ARBA" id="ARBA00022982"/>
    </source>
</evidence>
<sequence length="180" mass="20911">MSKVVEVTDQNFEEEVLRSDLPTEVDFWAPWCGPCRMVSPIYDKLSEEYDGRFRFCKINVDDNQHTAMKYQIMSIPMQMFFVDGEKIDEILGAVPEPTIREMVEGILESHPTDEKGRLEVILRSWAEHNKEHSERLRKWADKTESAENNPIYHRALEAAEALEKSNQQLLQVLGELKLGE</sequence>
<dbReference type="FunFam" id="3.40.30.10:FF:000001">
    <property type="entry name" value="Thioredoxin"/>
    <property type="match status" value="1"/>
</dbReference>
<evidence type="ECO:0000259" key="8">
    <source>
        <dbReference type="PROSITE" id="PS51352"/>
    </source>
</evidence>
<dbReference type="InterPro" id="IPR005746">
    <property type="entry name" value="Thioredoxin"/>
</dbReference>
<evidence type="ECO:0000256" key="5">
    <source>
        <dbReference type="ARBA" id="ARBA00023284"/>
    </source>
</evidence>
<dbReference type="NCBIfam" id="TIGR01068">
    <property type="entry name" value="thioredoxin"/>
    <property type="match status" value="1"/>
</dbReference>
<proteinExistence type="inferred from homology"/>
<dbReference type="EMBL" id="QMNG01000063">
    <property type="protein sequence ID" value="RLC36373.1"/>
    <property type="molecule type" value="Genomic_DNA"/>
</dbReference>
<organism evidence="9 10">
    <name type="scientific">candidate division Kazan bacterium</name>
    <dbReference type="NCBI Taxonomy" id="2202143"/>
    <lineage>
        <taxon>Bacteria</taxon>
        <taxon>Bacteria division Kazan-3B-28</taxon>
    </lineage>
</organism>
<reference evidence="9 10" key="1">
    <citation type="submission" date="2018-06" db="EMBL/GenBank/DDBJ databases">
        <title>Extensive metabolic versatility and redundancy in microbially diverse, dynamic hydrothermal sediments.</title>
        <authorList>
            <person name="Dombrowski N."/>
            <person name="Teske A."/>
            <person name="Baker B.J."/>
        </authorList>
    </citation>
    <scope>NUCLEOTIDE SEQUENCE [LARGE SCALE GENOMIC DNA]</scope>
    <source>
        <strain evidence="9">B79_G16</strain>
    </source>
</reference>
<dbReference type="Proteomes" id="UP000281261">
    <property type="component" value="Unassembled WGS sequence"/>
</dbReference>
<dbReference type="PANTHER" id="PTHR45663:SF11">
    <property type="entry name" value="GEO12009P1"/>
    <property type="match status" value="1"/>
</dbReference>
<feature type="coiled-coil region" evidence="7">
    <location>
        <begin position="129"/>
        <end position="172"/>
    </location>
</feature>
<feature type="domain" description="Thioredoxin" evidence="8">
    <location>
        <begin position="1"/>
        <end position="108"/>
    </location>
</feature>
<dbReference type="InterPro" id="IPR013766">
    <property type="entry name" value="Thioredoxin_domain"/>
</dbReference>
<keyword evidence="3" id="KW-0249">Electron transport</keyword>
<evidence type="ECO:0000256" key="4">
    <source>
        <dbReference type="ARBA" id="ARBA00023157"/>
    </source>
</evidence>
<dbReference type="GO" id="GO:0045454">
    <property type="term" value="P:cell redox homeostasis"/>
    <property type="evidence" value="ECO:0007669"/>
    <property type="project" value="TreeGrafter"/>
</dbReference>
<dbReference type="GO" id="GO:0005829">
    <property type="term" value="C:cytosol"/>
    <property type="evidence" value="ECO:0007669"/>
    <property type="project" value="TreeGrafter"/>
</dbReference>
<dbReference type="Gene3D" id="3.40.30.10">
    <property type="entry name" value="Glutaredoxin"/>
    <property type="match status" value="1"/>
</dbReference>
<dbReference type="PANTHER" id="PTHR45663">
    <property type="entry name" value="GEO12009P1"/>
    <property type="match status" value="1"/>
</dbReference>
<protein>
    <recommendedName>
        <fullName evidence="6">Thioredoxin</fullName>
    </recommendedName>
</protein>
<dbReference type="Pfam" id="PF26551">
    <property type="entry name" value="DUF8180"/>
    <property type="match status" value="1"/>
</dbReference>
<accession>A0A420ZBR9</accession>
<evidence type="ECO:0000313" key="10">
    <source>
        <dbReference type="Proteomes" id="UP000281261"/>
    </source>
</evidence>
<keyword evidence="2" id="KW-0813">Transport</keyword>
<comment type="caution">
    <text evidence="9">The sequence shown here is derived from an EMBL/GenBank/DDBJ whole genome shotgun (WGS) entry which is preliminary data.</text>
</comment>
<keyword evidence="7" id="KW-0175">Coiled coil</keyword>
<evidence type="ECO:0000313" key="9">
    <source>
        <dbReference type="EMBL" id="RLC36373.1"/>
    </source>
</evidence>
<evidence type="ECO:0000256" key="7">
    <source>
        <dbReference type="SAM" id="Coils"/>
    </source>
</evidence>